<dbReference type="SUPFAM" id="SSF103501">
    <property type="entry name" value="Respiratory nitrate reductase 1 gamma chain"/>
    <property type="match status" value="1"/>
</dbReference>
<dbReference type="GO" id="GO:0046872">
    <property type="term" value="F:metal ion binding"/>
    <property type="evidence" value="ECO:0007669"/>
    <property type="project" value="UniProtKB-KW"/>
</dbReference>
<organism evidence="8 9">
    <name type="scientific">Chryseobacterium luteum</name>
    <dbReference type="NCBI Taxonomy" id="421531"/>
    <lineage>
        <taxon>Bacteria</taxon>
        <taxon>Pseudomonadati</taxon>
        <taxon>Bacteroidota</taxon>
        <taxon>Flavobacteriia</taxon>
        <taxon>Flavobacteriales</taxon>
        <taxon>Weeksellaceae</taxon>
        <taxon>Chryseobacterium group</taxon>
        <taxon>Chryseobacterium</taxon>
    </lineage>
</organism>
<evidence type="ECO:0000313" key="8">
    <source>
        <dbReference type="EMBL" id="KFF09478.1"/>
    </source>
</evidence>
<dbReference type="Gene3D" id="1.20.950.20">
    <property type="entry name" value="Transmembrane di-heme cytochromes, Chain C"/>
    <property type="match status" value="1"/>
</dbReference>
<dbReference type="PROSITE" id="PS00198">
    <property type="entry name" value="4FE4S_FER_1"/>
    <property type="match status" value="2"/>
</dbReference>
<dbReference type="Pfam" id="PF13187">
    <property type="entry name" value="Fer4_9"/>
    <property type="match status" value="1"/>
</dbReference>
<keyword evidence="6" id="KW-1133">Transmembrane helix</keyword>
<dbReference type="Proteomes" id="UP000028703">
    <property type="component" value="Unassembled WGS sequence"/>
</dbReference>
<feature type="transmembrane region" description="Helical" evidence="6">
    <location>
        <begin position="6"/>
        <end position="24"/>
    </location>
</feature>
<gene>
    <name evidence="8" type="ORF">IX38_03025</name>
</gene>
<dbReference type="Gene3D" id="1.10.1060.10">
    <property type="entry name" value="Alpha-helical ferredoxin"/>
    <property type="match status" value="1"/>
</dbReference>
<accession>A0A085ZYG4</accession>
<keyword evidence="6" id="KW-0472">Membrane</keyword>
<protein>
    <submittedName>
        <fullName evidence="8">Fe-S oxidoreductase</fullName>
    </submittedName>
</protein>
<evidence type="ECO:0000256" key="3">
    <source>
        <dbReference type="ARBA" id="ARBA00023002"/>
    </source>
</evidence>
<feature type="domain" description="4Fe-4S ferredoxin-type" evidence="7">
    <location>
        <begin position="303"/>
        <end position="334"/>
    </location>
</feature>
<feature type="transmembrane region" description="Helical" evidence="6">
    <location>
        <begin position="65"/>
        <end position="88"/>
    </location>
</feature>
<evidence type="ECO:0000256" key="2">
    <source>
        <dbReference type="ARBA" id="ARBA00022723"/>
    </source>
</evidence>
<keyword evidence="4" id="KW-0408">Iron</keyword>
<proteinExistence type="predicted"/>
<feature type="transmembrane region" description="Helical" evidence="6">
    <location>
        <begin position="108"/>
        <end position="132"/>
    </location>
</feature>
<dbReference type="InterPro" id="IPR051460">
    <property type="entry name" value="HdrC_iron-sulfur_subunit"/>
</dbReference>
<dbReference type="GO" id="GO:0051539">
    <property type="term" value="F:4 iron, 4 sulfur cluster binding"/>
    <property type="evidence" value="ECO:0007669"/>
    <property type="project" value="UniProtKB-KW"/>
</dbReference>
<dbReference type="GO" id="GO:0005886">
    <property type="term" value="C:plasma membrane"/>
    <property type="evidence" value="ECO:0007669"/>
    <property type="project" value="TreeGrafter"/>
</dbReference>
<dbReference type="GO" id="GO:0016491">
    <property type="term" value="F:oxidoreductase activity"/>
    <property type="evidence" value="ECO:0007669"/>
    <property type="project" value="UniProtKB-KW"/>
</dbReference>
<dbReference type="InterPro" id="IPR036197">
    <property type="entry name" value="NarG-like_sf"/>
</dbReference>
<dbReference type="PROSITE" id="PS51379">
    <property type="entry name" value="4FE4S_FER_2"/>
    <property type="match status" value="2"/>
</dbReference>
<reference evidence="8 9" key="1">
    <citation type="submission" date="2014-07" db="EMBL/GenBank/DDBJ databases">
        <title>Genome of Chryseobacterium luteum DSM 18605.</title>
        <authorList>
            <person name="Stropko S.J."/>
            <person name="Pipes S.E."/>
            <person name="Newman J.D."/>
        </authorList>
    </citation>
    <scope>NUCLEOTIDE SEQUENCE [LARGE SCALE GENOMIC DNA]</scope>
    <source>
        <strain evidence="8 9">DSM 18605</strain>
    </source>
</reference>
<dbReference type="PANTHER" id="PTHR43255:SF1">
    <property type="entry name" value="IRON-SULFUR-BINDING OXIDOREDUCTASE FADF-RELATED"/>
    <property type="match status" value="1"/>
</dbReference>
<dbReference type="InterPro" id="IPR009051">
    <property type="entry name" value="Helical_ferredxn"/>
</dbReference>
<keyword evidence="3" id="KW-0560">Oxidoreductase</keyword>
<evidence type="ECO:0000256" key="5">
    <source>
        <dbReference type="ARBA" id="ARBA00023014"/>
    </source>
</evidence>
<evidence type="ECO:0000313" key="9">
    <source>
        <dbReference type="Proteomes" id="UP000028703"/>
    </source>
</evidence>
<dbReference type="RefSeq" id="WP_034701348.1">
    <property type="nucleotide sequence ID" value="NZ_JPRO01000001.1"/>
</dbReference>
<dbReference type="STRING" id="421531.IX38_03025"/>
<dbReference type="OrthoDB" id="9769677at2"/>
<comment type="caution">
    <text evidence="8">The sequence shown here is derived from an EMBL/GenBank/DDBJ whole genome shotgun (WGS) entry which is preliminary data.</text>
</comment>
<name>A0A085ZYG4_9FLAO</name>
<keyword evidence="9" id="KW-1185">Reference proteome</keyword>
<dbReference type="SUPFAM" id="SSF46548">
    <property type="entry name" value="alpha-helical ferredoxin"/>
    <property type="match status" value="1"/>
</dbReference>
<dbReference type="InterPro" id="IPR017900">
    <property type="entry name" value="4Fe4S_Fe_S_CS"/>
</dbReference>
<evidence type="ECO:0000256" key="6">
    <source>
        <dbReference type="SAM" id="Phobius"/>
    </source>
</evidence>
<feature type="transmembrane region" description="Helical" evidence="6">
    <location>
        <begin position="186"/>
        <end position="204"/>
    </location>
</feature>
<dbReference type="AlphaFoldDB" id="A0A085ZYG4"/>
<evidence type="ECO:0000256" key="1">
    <source>
        <dbReference type="ARBA" id="ARBA00022485"/>
    </source>
</evidence>
<evidence type="ECO:0000259" key="7">
    <source>
        <dbReference type="PROSITE" id="PS51379"/>
    </source>
</evidence>
<keyword evidence="5" id="KW-0411">Iron-sulfur</keyword>
<dbReference type="PANTHER" id="PTHR43255">
    <property type="entry name" value="IRON-SULFUR-BINDING OXIDOREDUCTASE FADF-RELATED-RELATED"/>
    <property type="match status" value="1"/>
</dbReference>
<feature type="transmembrane region" description="Helical" evidence="6">
    <location>
        <begin position="153"/>
        <end position="174"/>
    </location>
</feature>
<evidence type="ECO:0000256" key="4">
    <source>
        <dbReference type="ARBA" id="ARBA00023004"/>
    </source>
</evidence>
<dbReference type="eggNOG" id="COG1150">
    <property type="taxonomic scope" value="Bacteria"/>
</dbReference>
<keyword evidence="1" id="KW-0004">4Fe-4S</keyword>
<dbReference type="InterPro" id="IPR017896">
    <property type="entry name" value="4Fe4S_Fe-S-bd"/>
</dbReference>
<feature type="transmembrane region" description="Helical" evidence="6">
    <location>
        <begin position="216"/>
        <end position="233"/>
    </location>
</feature>
<feature type="domain" description="4Fe-4S ferredoxin-type" evidence="7">
    <location>
        <begin position="366"/>
        <end position="399"/>
    </location>
</feature>
<keyword evidence="2" id="KW-0479">Metal-binding</keyword>
<dbReference type="EMBL" id="JPRO01000001">
    <property type="protein sequence ID" value="KFF09478.1"/>
    <property type="molecule type" value="Genomic_DNA"/>
</dbReference>
<keyword evidence="6" id="KW-0812">Transmembrane</keyword>
<sequence>MQYIDNIIFLILLVAGFGLFAKSLQKIYRNIKLGREINRSDRKAERWETMARVAMGQSKMVKRPVAGILHIFVYVGFVIINIELIEIIVDGIFGTHRFLASIFGHGFYNFFTATLEILALLVVIGVVVFFIRRNFYGVKRLTMKELFGWPKNDANWILIIEFALMVAFFSMNAADHQLQGVYDAHPIPGSFPISGILFGWFSVFGESTLHIIEKTAWWFHFVGILFFMNYLYYSKHLHIILAFPSTWYANLDLYGKFNNLDSVTKEIKLMMDPNADPYAAPAEGEAADVPSKFGAEDIFDLNQVQLLNAYSCTECGRCTSVCPANITGKKLSPRLILMKTRDRLEEVGRNIDKNGKFEDDGKKLLNDYITKEELWACTTCNACTEACPVLLDPLSIIFEMRRFLVMEQSAAPQELNLMMTNVENNAAPWQYNQADRLNWAKD</sequence>